<dbReference type="InterPro" id="IPR018044">
    <property type="entry name" value="Peptidase_S11"/>
</dbReference>
<dbReference type="GO" id="GO:0004180">
    <property type="term" value="F:carboxypeptidase activity"/>
    <property type="evidence" value="ECO:0007669"/>
    <property type="project" value="UniProtKB-KW"/>
</dbReference>
<evidence type="ECO:0000256" key="2">
    <source>
        <dbReference type="ARBA" id="ARBA00022729"/>
    </source>
</evidence>
<keyword evidence="5" id="KW-0573">Peptidoglycan synthesis</keyword>
<comment type="caution">
    <text evidence="9">The sequence shown here is derived from an EMBL/GenBank/DDBJ whole genome shotgun (WGS) entry which is preliminary data.</text>
</comment>
<dbReference type="EMBL" id="JBHUIJ010000008">
    <property type="protein sequence ID" value="MFD2237275.1"/>
    <property type="molecule type" value="Genomic_DNA"/>
</dbReference>
<dbReference type="InterPro" id="IPR001967">
    <property type="entry name" value="Peptidase_S11_N"/>
</dbReference>
<keyword evidence="4" id="KW-0133">Cell shape</keyword>
<evidence type="ECO:0000256" key="5">
    <source>
        <dbReference type="ARBA" id="ARBA00022984"/>
    </source>
</evidence>
<dbReference type="PROSITE" id="PS51257">
    <property type="entry name" value="PROKAR_LIPOPROTEIN"/>
    <property type="match status" value="1"/>
</dbReference>
<keyword evidence="9" id="KW-0645">Protease</keyword>
<accession>A0ABW5CJ03</accession>
<evidence type="ECO:0000256" key="7">
    <source>
        <dbReference type="RuleBase" id="RU004016"/>
    </source>
</evidence>
<evidence type="ECO:0000256" key="3">
    <source>
        <dbReference type="ARBA" id="ARBA00022801"/>
    </source>
</evidence>
<evidence type="ECO:0000259" key="8">
    <source>
        <dbReference type="Pfam" id="PF00768"/>
    </source>
</evidence>
<keyword evidence="10" id="KW-1185">Reference proteome</keyword>
<gene>
    <name evidence="9" type="ORF">ACFSKQ_07320</name>
</gene>
<dbReference type="SUPFAM" id="SSF56601">
    <property type="entry name" value="beta-lactamase/transpeptidase-like"/>
    <property type="match status" value="1"/>
</dbReference>
<proteinExistence type="inferred from homology"/>
<dbReference type="RefSeq" id="WP_209740620.1">
    <property type="nucleotide sequence ID" value="NZ_JBHUIJ010000008.1"/>
</dbReference>
<dbReference type="PRINTS" id="PR00725">
    <property type="entry name" value="DADACBPTASE1"/>
</dbReference>
<feature type="domain" description="Peptidase S11 D-alanyl-D-alanine carboxypeptidase A N-terminal" evidence="8">
    <location>
        <begin position="51"/>
        <end position="275"/>
    </location>
</feature>
<comment type="similarity">
    <text evidence="1 7">Belongs to the peptidase S11 family.</text>
</comment>
<name>A0ABW5CJ03_9HYPH</name>
<dbReference type="EC" id="3.4.-.-" evidence="9"/>
<dbReference type="Gene3D" id="3.40.710.10">
    <property type="entry name" value="DD-peptidase/beta-lactamase superfamily"/>
    <property type="match status" value="1"/>
</dbReference>
<evidence type="ECO:0000256" key="4">
    <source>
        <dbReference type="ARBA" id="ARBA00022960"/>
    </source>
</evidence>
<protein>
    <submittedName>
        <fullName evidence="9">D-alanyl-D-alanine carboxypeptidase family protein</fullName>
        <ecNumber evidence="9">3.4.-.-</ecNumber>
    </submittedName>
</protein>
<dbReference type="Pfam" id="PF00768">
    <property type="entry name" value="Peptidase_S11"/>
    <property type="match status" value="1"/>
</dbReference>
<keyword evidence="6" id="KW-0961">Cell wall biogenesis/degradation</keyword>
<evidence type="ECO:0000256" key="6">
    <source>
        <dbReference type="ARBA" id="ARBA00023316"/>
    </source>
</evidence>
<dbReference type="PANTHER" id="PTHR21581">
    <property type="entry name" value="D-ALANYL-D-ALANINE CARBOXYPEPTIDASE"/>
    <property type="match status" value="1"/>
</dbReference>
<dbReference type="Proteomes" id="UP001597371">
    <property type="component" value="Unassembled WGS sequence"/>
</dbReference>
<dbReference type="InterPro" id="IPR012338">
    <property type="entry name" value="Beta-lactam/transpept-like"/>
</dbReference>
<reference evidence="10" key="1">
    <citation type="journal article" date="2019" name="Int. J. Syst. Evol. Microbiol.">
        <title>The Global Catalogue of Microorganisms (GCM) 10K type strain sequencing project: providing services to taxonomists for standard genome sequencing and annotation.</title>
        <authorList>
            <consortium name="The Broad Institute Genomics Platform"/>
            <consortium name="The Broad Institute Genome Sequencing Center for Infectious Disease"/>
            <person name="Wu L."/>
            <person name="Ma J."/>
        </authorList>
    </citation>
    <scope>NUCLEOTIDE SEQUENCE [LARGE SCALE GENOMIC DNA]</scope>
    <source>
        <strain evidence="10">ZS-35-S2</strain>
    </source>
</reference>
<evidence type="ECO:0000313" key="9">
    <source>
        <dbReference type="EMBL" id="MFD2237275.1"/>
    </source>
</evidence>
<dbReference type="PANTHER" id="PTHR21581:SF6">
    <property type="entry name" value="TRAFFICKING PROTEIN PARTICLE COMPLEX SUBUNIT 12"/>
    <property type="match status" value="1"/>
</dbReference>
<evidence type="ECO:0000313" key="10">
    <source>
        <dbReference type="Proteomes" id="UP001597371"/>
    </source>
</evidence>
<sequence length="292" mass="31564">MRFSLSRGRLKPFGGLLLALLLAGCQTSDVFTARGVGGLSAPQRSEIVIGPAEIRGRSALVIDASTGRVLLEEDADGIRFPASLTKLMTLYLLFEAVEAGRLSLDDQLLVSADAASRPPAKLGVPAGSTMSVRDAIIALAVRSANDVAAVVAENLAGSEERFAQVMTARARALGMSRTRFVNASGLPDERQVSTARDMARLAATIRTRFPRFQSFFEMREFTYAGRRYLATNKLLGDVPGVDGMKTGYIRDAGFHLVATVQDARRPMIVVVMGGATGAERDRRVKELIDRYR</sequence>
<organism evidence="9 10">
    <name type="scientific">Aureimonas populi</name>
    <dbReference type="NCBI Taxonomy" id="1701758"/>
    <lineage>
        <taxon>Bacteria</taxon>
        <taxon>Pseudomonadati</taxon>
        <taxon>Pseudomonadota</taxon>
        <taxon>Alphaproteobacteria</taxon>
        <taxon>Hyphomicrobiales</taxon>
        <taxon>Aurantimonadaceae</taxon>
        <taxon>Aureimonas</taxon>
    </lineage>
</organism>
<keyword evidence="2" id="KW-0732">Signal</keyword>
<keyword evidence="9" id="KW-0121">Carboxypeptidase</keyword>
<evidence type="ECO:0000256" key="1">
    <source>
        <dbReference type="ARBA" id="ARBA00007164"/>
    </source>
</evidence>
<keyword evidence="3 9" id="KW-0378">Hydrolase</keyword>